<proteinExistence type="predicted"/>
<sequence length="89" mass="9785">MSRRPPKLNYASGRAGAAPLTTKRRRLIVAACCFGVSWLVWLVIGFVTFDSVDDTWYQWFLFLVGGAGTASGIVMFAIAHVIMELLSSD</sequence>
<dbReference type="Proteomes" id="UP000593765">
    <property type="component" value="Chromosome"/>
</dbReference>
<name>A0A7M2X207_9BACT</name>
<dbReference type="RefSeq" id="WP_206295111.1">
    <property type="nucleotide sequence ID" value="NZ_CP063458.1"/>
</dbReference>
<gene>
    <name evidence="2" type="ORF">IPV69_10755</name>
</gene>
<evidence type="ECO:0000313" key="2">
    <source>
        <dbReference type="EMBL" id="QOV91796.1"/>
    </source>
</evidence>
<keyword evidence="1" id="KW-1133">Transmembrane helix</keyword>
<keyword evidence="1" id="KW-0472">Membrane</keyword>
<organism evidence="2 3">
    <name type="scientific">Humisphaera borealis</name>
    <dbReference type="NCBI Taxonomy" id="2807512"/>
    <lineage>
        <taxon>Bacteria</taxon>
        <taxon>Pseudomonadati</taxon>
        <taxon>Planctomycetota</taxon>
        <taxon>Phycisphaerae</taxon>
        <taxon>Tepidisphaerales</taxon>
        <taxon>Tepidisphaeraceae</taxon>
        <taxon>Humisphaera</taxon>
    </lineage>
</organism>
<keyword evidence="3" id="KW-1185">Reference proteome</keyword>
<evidence type="ECO:0000313" key="3">
    <source>
        <dbReference type="Proteomes" id="UP000593765"/>
    </source>
</evidence>
<evidence type="ECO:0000256" key="1">
    <source>
        <dbReference type="SAM" id="Phobius"/>
    </source>
</evidence>
<dbReference type="KEGG" id="hbs:IPV69_10755"/>
<reference evidence="2 3" key="1">
    <citation type="submission" date="2020-10" db="EMBL/GenBank/DDBJ databases">
        <title>Wide distribution of Phycisphaera-like planctomycetes from WD2101 soil group in peatlands and genome analysis of the first cultivated representative.</title>
        <authorList>
            <person name="Dedysh S.N."/>
            <person name="Beletsky A.V."/>
            <person name="Ivanova A."/>
            <person name="Kulichevskaya I.S."/>
            <person name="Suzina N.E."/>
            <person name="Philippov D.A."/>
            <person name="Rakitin A.L."/>
            <person name="Mardanov A.V."/>
            <person name="Ravin N.V."/>
        </authorList>
    </citation>
    <scope>NUCLEOTIDE SEQUENCE [LARGE SCALE GENOMIC DNA]</scope>
    <source>
        <strain evidence="2 3">M1803</strain>
    </source>
</reference>
<dbReference type="AlphaFoldDB" id="A0A7M2X207"/>
<keyword evidence="1" id="KW-0812">Transmembrane</keyword>
<protein>
    <submittedName>
        <fullName evidence="2">Uncharacterized protein</fullName>
    </submittedName>
</protein>
<accession>A0A7M2X207</accession>
<dbReference type="EMBL" id="CP063458">
    <property type="protein sequence ID" value="QOV91796.1"/>
    <property type="molecule type" value="Genomic_DNA"/>
</dbReference>
<feature type="transmembrane region" description="Helical" evidence="1">
    <location>
        <begin position="27"/>
        <end position="47"/>
    </location>
</feature>
<feature type="transmembrane region" description="Helical" evidence="1">
    <location>
        <begin position="59"/>
        <end position="83"/>
    </location>
</feature>